<reference evidence="2 3" key="1">
    <citation type="submission" date="2015-04" db="EMBL/GenBank/DDBJ databases">
        <title>Comparative genomics of rhizobia nodulating Arachis hypogaea in China.</title>
        <authorList>
            <person name="Li Y."/>
        </authorList>
    </citation>
    <scope>NUCLEOTIDE SEQUENCE [LARGE SCALE GENOMIC DNA]</scope>
    <source>
        <strain evidence="2 3">CCBAU 51787</strain>
    </source>
</reference>
<keyword evidence="1" id="KW-0472">Membrane</keyword>
<dbReference type="AlphaFoldDB" id="A0A4Q0SM31"/>
<keyword evidence="1" id="KW-0812">Transmembrane</keyword>
<dbReference type="Proteomes" id="UP000290565">
    <property type="component" value="Unassembled WGS sequence"/>
</dbReference>
<organism evidence="2 3">
    <name type="scientific">Bradyrhizobium zhanjiangense</name>
    <dbReference type="NCBI Taxonomy" id="1325107"/>
    <lineage>
        <taxon>Bacteria</taxon>
        <taxon>Pseudomonadati</taxon>
        <taxon>Pseudomonadota</taxon>
        <taxon>Alphaproteobacteria</taxon>
        <taxon>Hyphomicrobiales</taxon>
        <taxon>Nitrobacteraceae</taxon>
        <taxon>Bradyrhizobium</taxon>
    </lineage>
</organism>
<keyword evidence="1" id="KW-1133">Transmembrane helix</keyword>
<evidence type="ECO:0000313" key="2">
    <source>
        <dbReference type="EMBL" id="RXH39101.1"/>
    </source>
</evidence>
<evidence type="ECO:0000313" key="3">
    <source>
        <dbReference type="Proteomes" id="UP000290565"/>
    </source>
</evidence>
<comment type="caution">
    <text evidence="2">The sequence shown here is derived from an EMBL/GenBank/DDBJ whole genome shotgun (WGS) entry which is preliminary data.</text>
</comment>
<sequence length="67" mass="7422">MHAPLIGRSFDGTLLPFTIDFFLSTLAALAIVLAVERDGCSSRIIAPSREELPIPLDVVLQQFERPR</sequence>
<evidence type="ECO:0000256" key="1">
    <source>
        <dbReference type="SAM" id="Phobius"/>
    </source>
</evidence>
<accession>A0A4Q0SM31</accession>
<protein>
    <submittedName>
        <fullName evidence="2">Uncharacterized protein</fullName>
    </submittedName>
</protein>
<dbReference type="EMBL" id="LBJM01000055">
    <property type="protein sequence ID" value="RXH39101.1"/>
    <property type="molecule type" value="Genomic_DNA"/>
</dbReference>
<proteinExistence type="predicted"/>
<feature type="transmembrane region" description="Helical" evidence="1">
    <location>
        <begin position="14"/>
        <end position="35"/>
    </location>
</feature>
<name>A0A4Q0SM31_9BRAD</name>
<gene>
    <name evidence="2" type="ORF">XH94_20640</name>
</gene>